<comment type="caution">
    <text evidence="1">The sequence shown here is derived from an EMBL/GenBank/DDBJ whole genome shotgun (WGS) entry which is preliminary data.</text>
</comment>
<evidence type="ECO:0000313" key="2">
    <source>
        <dbReference type="Proteomes" id="UP000265520"/>
    </source>
</evidence>
<name>A0A392TTP6_9FABA</name>
<accession>A0A392TTP6</accession>
<sequence length="62" mass="6635">MGGIGTMNKRGFYGFDIRYDNGNSNNFGLNIGGQNTNVNFGSLAHENVGLVQGDFGSLSYAR</sequence>
<organism evidence="1 2">
    <name type="scientific">Trifolium medium</name>
    <dbReference type="NCBI Taxonomy" id="97028"/>
    <lineage>
        <taxon>Eukaryota</taxon>
        <taxon>Viridiplantae</taxon>
        <taxon>Streptophyta</taxon>
        <taxon>Embryophyta</taxon>
        <taxon>Tracheophyta</taxon>
        <taxon>Spermatophyta</taxon>
        <taxon>Magnoliopsida</taxon>
        <taxon>eudicotyledons</taxon>
        <taxon>Gunneridae</taxon>
        <taxon>Pentapetalae</taxon>
        <taxon>rosids</taxon>
        <taxon>fabids</taxon>
        <taxon>Fabales</taxon>
        <taxon>Fabaceae</taxon>
        <taxon>Papilionoideae</taxon>
        <taxon>50 kb inversion clade</taxon>
        <taxon>NPAAA clade</taxon>
        <taxon>Hologalegina</taxon>
        <taxon>IRL clade</taxon>
        <taxon>Trifolieae</taxon>
        <taxon>Trifolium</taxon>
    </lineage>
</organism>
<evidence type="ECO:0000313" key="1">
    <source>
        <dbReference type="EMBL" id="MCI63827.1"/>
    </source>
</evidence>
<dbReference type="Proteomes" id="UP000265520">
    <property type="component" value="Unassembled WGS sequence"/>
</dbReference>
<dbReference type="EMBL" id="LXQA010644348">
    <property type="protein sequence ID" value="MCI63827.1"/>
    <property type="molecule type" value="Genomic_DNA"/>
</dbReference>
<dbReference type="AlphaFoldDB" id="A0A392TTP6"/>
<keyword evidence="2" id="KW-1185">Reference proteome</keyword>
<feature type="non-terminal residue" evidence="1">
    <location>
        <position position="62"/>
    </location>
</feature>
<reference evidence="1 2" key="1">
    <citation type="journal article" date="2018" name="Front. Plant Sci.">
        <title>Red Clover (Trifolium pratense) and Zigzag Clover (T. medium) - A Picture of Genomic Similarities and Differences.</title>
        <authorList>
            <person name="Dluhosova J."/>
            <person name="Istvanek J."/>
            <person name="Nedelnik J."/>
            <person name="Repkova J."/>
        </authorList>
    </citation>
    <scope>NUCLEOTIDE SEQUENCE [LARGE SCALE GENOMIC DNA]</scope>
    <source>
        <strain evidence="2">cv. 10/8</strain>
        <tissue evidence="1">Leaf</tissue>
    </source>
</reference>
<protein>
    <submittedName>
        <fullName evidence="1">Uncharacterized protein</fullName>
    </submittedName>
</protein>
<proteinExistence type="predicted"/>